<dbReference type="PANTHER" id="PTHR12121:SF37">
    <property type="entry name" value="2',5'-PHOSPHODIESTERASE 12"/>
    <property type="match status" value="1"/>
</dbReference>
<evidence type="ECO:0000256" key="1">
    <source>
        <dbReference type="SAM" id="MobiDB-lite"/>
    </source>
</evidence>
<dbReference type="GO" id="GO:0005739">
    <property type="term" value="C:mitochondrion"/>
    <property type="evidence" value="ECO:0007669"/>
    <property type="project" value="TreeGrafter"/>
</dbReference>
<gene>
    <name evidence="3" type="ORF">CTEN210_09244</name>
</gene>
<evidence type="ECO:0000259" key="2">
    <source>
        <dbReference type="Pfam" id="PF03372"/>
    </source>
</evidence>
<sequence length="808" mass="92784">MSPQLPNTEKIANNHQREFVRSTTTLSSYRTCHSFSASDIGESPQEQEQEQEQSEDPANTSDVNNERRGELLSIVLPKEWQDFNMNRDESGRIDATQFDQALQEAMETKHTDVVESNQESSAHEFKFDTVLNTEHKNIDDLIVGFDLDVVHKDEDFHLHMNRDAAELANRTFSRLGLSVTKRLNSILYPNRKGLGKAGYRKRKSRVHGNTAPTARLFIRQEEGGDKDMMISDEHNTKDLWEKVAVEHNSPNYKMDSIALTLSIPDPNNSEHSSDESIATTTNNSTELELDVTSNPPTILDVKTFESFSSKLFTGVPVVIQTTVIHADRAQVSWFVDNKLVLQDSHCFIPETEHIGKTLAVVVKPIRRGYHGKCFKEAYQFEMVIEDLPYMPIVSPLRDEFSRVKRSEQERHSTIRLMTYNVLADLYVSREMDDESLMFPHVEYEYVRKARRFPMIVAEILSYDADIVCLQEVDGSIYDSYFEPVMQAMGYDAFYSNKASTQREGCATFWSRKVFERDESLTFSLKELFDPDSTTENPKDFHRWDSMKGINHLLRSHPELRRVTVEKIGQILQVVKLKVKHPEKDQPKKIVLANTHLFYHPMADHIRAMQTYLVCKKVDEVRRSETKHPYPLFLCGDLNSDPLSGASQLLFTRCVEPDHHDCWKHLHEYQWEMGNNDYMLEHEYIGNDVGATDLKYEEEEFQNAEESLESASNKPTPPSLVLPDAFPQLVSGCEEMPKFTNFAVDFVDTLDYILASGPSKDEKYGFVPKSSARMPTEEDVKQFVAMPNQFMPSDHVSVVADFEWSGATK</sequence>
<proteinExistence type="predicted"/>
<dbReference type="Proteomes" id="UP001054902">
    <property type="component" value="Unassembled WGS sequence"/>
</dbReference>
<dbReference type="GO" id="GO:0000288">
    <property type="term" value="P:nuclear-transcribed mRNA catabolic process, deadenylation-dependent decay"/>
    <property type="evidence" value="ECO:0007669"/>
    <property type="project" value="TreeGrafter"/>
</dbReference>
<dbReference type="Gene3D" id="3.60.10.10">
    <property type="entry name" value="Endonuclease/exonuclease/phosphatase"/>
    <property type="match status" value="1"/>
</dbReference>
<feature type="compositionally biased region" description="Polar residues" evidence="1">
    <location>
        <begin position="1"/>
        <end position="14"/>
    </location>
</feature>
<dbReference type="PANTHER" id="PTHR12121">
    <property type="entry name" value="CARBON CATABOLITE REPRESSOR PROTEIN 4"/>
    <property type="match status" value="1"/>
</dbReference>
<feature type="domain" description="Endonuclease/exonuclease/phosphatase" evidence="2">
    <location>
        <begin position="455"/>
        <end position="794"/>
    </location>
</feature>
<name>A0AAD3CVK3_9STRA</name>
<dbReference type="InterPro" id="IPR050410">
    <property type="entry name" value="CCR4/nocturin_mRNA_transcr"/>
</dbReference>
<evidence type="ECO:0000313" key="4">
    <source>
        <dbReference type="Proteomes" id="UP001054902"/>
    </source>
</evidence>
<dbReference type="EMBL" id="BLLK01000046">
    <property type="protein sequence ID" value="GFH52768.1"/>
    <property type="molecule type" value="Genomic_DNA"/>
</dbReference>
<feature type="compositionally biased region" description="Polar residues" evidence="1">
    <location>
        <begin position="21"/>
        <end position="37"/>
    </location>
</feature>
<dbReference type="InterPro" id="IPR036691">
    <property type="entry name" value="Endo/exonu/phosph_ase_sf"/>
</dbReference>
<organism evidence="3 4">
    <name type="scientific">Chaetoceros tenuissimus</name>
    <dbReference type="NCBI Taxonomy" id="426638"/>
    <lineage>
        <taxon>Eukaryota</taxon>
        <taxon>Sar</taxon>
        <taxon>Stramenopiles</taxon>
        <taxon>Ochrophyta</taxon>
        <taxon>Bacillariophyta</taxon>
        <taxon>Coscinodiscophyceae</taxon>
        <taxon>Chaetocerotophycidae</taxon>
        <taxon>Chaetocerotales</taxon>
        <taxon>Chaetocerotaceae</taxon>
        <taxon>Chaetoceros</taxon>
    </lineage>
</organism>
<dbReference type="SUPFAM" id="SSF56219">
    <property type="entry name" value="DNase I-like"/>
    <property type="match status" value="1"/>
</dbReference>
<feature type="region of interest" description="Disordered" evidence="1">
    <location>
        <begin position="263"/>
        <end position="285"/>
    </location>
</feature>
<comment type="caution">
    <text evidence="3">The sequence shown here is derived from an EMBL/GenBank/DDBJ whole genome shotgun (WGS) entry which is preliminary data.</text>
</comment>
<keyword evidence="4" id="KW-1185">Reference proteome</keyword>
<accession>A0AAD3CVK3</accession>
<reference evidence="3 4" key="1">
    <citation type="journal article" date="2021" name="Sci. Rep.">
        <title>The genome of the diatom Chaetoceros tenuissimus carries an ancient integrated fragment of an extant virus.</title>
        <authorList>
            <person name="Hongo Y."/>
            <person name="Kimura K."/>
            <person name="Takaki Y."/>
            <person name="Yoshida Y."/>
            <person name="Baba S."/>
            <person name="Kobayashi G."/>
            <person name="Nagasaki K."/>
            <person name="Hano T."/>
            <person name="Tomaru Y."/>
        </authorList>
    </citation>
    <scope>NUCLEOTIDE SEQUENCE [LARGE SCALE GENOMIC DNA]</scope>
    <source>
        <strain evidence="3 4">NIES-3715</strain>
    </source>
</reference>
<dbReference type="GO" id="GO:0000175">
    <property type="term" value="F:3'-5'-RNA exonuclease activity"/>
    <property type="evidence" value="ECO:0007669"/>
    <property type="project" value="TreeGrafter"/>
</dbReference>
<evidence type="ECO:0000313" key="3">
    <source>
        <dbReference type="EMBL" id="GFH52768.1"/>
    </source>
</evidence>
<protein>
    <submittedName>
        <fullName evidence="3">Exo_endo_phos-domain-containing protein</fullName>
    </submittedName>
</protein>
<feature type="region of interest" description="Disordered" evidence="1">
    <location>
        <begin position="1"/>
        <end position="67"/>
    </location>
</feature>
<feature type="compositionally biased region" description="Acidic residues" evidence="1">
    <location>
        <begin position="45"/>
        <end position="55"/>
    </location>
</feature>
<dbReference type="Pfam" id="PF03372">
    <property type="entry name" value="Exo_endo_phos"/>
    <property type="match status" value="1"/>
</dbReference>
<dbReference type="AlphaFoldDB" id="A0AAD3CVK3"/>
<dbReference type="InterPro" id="IPR005135">
    <property type="entry name" value="Endo/exonuclease/phosphatase"/>
</dbReference>
<feature type="compositionally biased region" description="Polar residues" evidence="1">
    <location>
        <begin position="265"/>
        <end position="285"/>
    </location>
</feature>